<dbReference type="GO" id="GO:0016787">
    <property type="term" value="F:hydrolase activity"/>
    <property type="evidence" value="ECO:0007669"/>
    <property type="project" value="UniProtKB-KW"/>
</dbReference>
<dbReference type="NCBIfam" id="TIGR00255">
    <property type="entry name" value="YicC/YloC family endoribonuclease"/>
    <property type="match status" value="1"/>
</dbReference>
<evidence type="ECO:0000256" key="3">
    <source>
        <dbReference type="ARBA" id="ARBA00022759"/>
    </source>
</evidence>
<keyword evidence="3" id="KW-0255">Endonuclease</keyword>
<protein>
    <submittedName>
        <fullName evidence="8">YicC family protein</fullName>
    </submittedName>
</protein>
<comment type="cofactor">
    <cofactor evidence="1">
        <name>a divalent metal cation</name>
        <dbReference type="ChEBI" id="CHEBI:60240"/>
    </cofactor>
</comment>
<evidence type="ECO:0000256" key="4">
    <source>
        <dbReference type="ARBA" id="ARBA00022801"/>
    </source>
</evidence>
<dbReference type="EMBL" id="QKVK01000003">
    <property type="protein sequence ID" value="PZF77231.1"/>
    <property type="molecule type" value="Genomic_DNA"/>
</dbReference>
<evidence type="ECO:0000256" key="5">
    <source>
        <dbReference type="ARBA" id="ARBA00035648"/>
    </source>
</evidence>
<name>A0A2W2APA8_9HYPH</name>
<dbReference type="Proteomes" id="UP000248795">
    <property type="component" value="Unassembled WGS sequence"/>
</dbReference>
<dbReference type="Pfam" id="PF08340">
    <property type="entry name" value="YicC-like_C"/>
    <property type="match status" value="1"/>
</dbReference>
<evidence type="ECO:0000313" key="9">
    <source>
        <dbReference type="Proteomes" id="UP000248795"/>
    </source>
</evidence>
<accession>A0A2W2APA8</accession>
<keyword evidence="4" id="KW-0378">Hydrolase</keyword>
<organism evidence="8 9">
    <name type="scientific">Aestuariivirga litoralis</name>
    <dbReference type="NCBI Taxonomy" id="2650924"/>
    <lineage>
        <taxon>Bacteria</taxon>
        <taxon>Pseudomonadati</taxon>
        <taxon>Pseudomonadota</taxon>
        <taxon>Alphaproteobacteria</taxon>
        <taxon>Hyphomicrobiales</taxon>
        <taxon>Aestuariivirgaceae</taxon>
        <taxon>Aestuariivirga</taxon>
    </lineage>
</organism>
<evidence type="ECO:0000256" key="2">
    <source>
        <dbReference type="ARBA" id="ARBA00022722"/>
    </source>
</evidence>
<dbReference type="PANTHER" id="PTHR30636">
    <property type="entry name" value="UPF0701 PROTEIN YICC"/>
    <property type="match status" value="1"/>
</dbReference>
<dbReference type="AlphaFoldDB" id="A0A2W2APA8"/>
<comment type="similarity">
    <text evidence="5">Belongs to the YicC/YloC family.</text>
</comment>
<reference evidence="9" key="1">
    <citation type="submission" date="2018-06" db="EMBL/GenBank/DDBJ databases">
        <title>Aestuariibacter litoralis strain KCTC 52945T.</title>
        <authorList>
            <person name="Li X."/>
            <person name="Salam N."/>
            <person name="Li J.-L."/>
            <person name="Chen Y.-M."/>
            <person name="Yang Z.-W."/>
            <person name="Zhang L.-Y."/>
            <person name="Han M.-X."/>
            <person name="Xiao M."/>
            <person name="Li W.-J."/>
        </authorList>
    </citation>
    <scope>NUCLEOTIDE SEQUENCE [LARGE SCALE GENOMIC DNA]</scope>
    <source>
        <strain evidence="9">KCTC 52945</strain>
    </source>
</reference>
<feature type="domain" description="Endoribonuclease YicC-like C-terminal" evidence="7">
    <location>
        <begin position="181"/>
        <end position="295"/>
    </location>
</feature>
<dbReference type="GO" id="GO:0004521">
    <property type="term" value="F:RNA endonuclease activity"/>
    <property type="evidence" value="ECO:0007669"/>
    <property type="project" value="InterPro"/>
</dbReference>
<feature type="domain" description="Endoribonuclease YicC-like N-terminal" evidence="6">
    <location>
        <begin position="3"/>
        <end position="158"/>
    </location>
</feature>
<evidence type="ECO:0000256" key="1">
    <source>
        <dbReference type="ARBA" id="ARBA00001968"/>
    </source>
</evidence>
<evidence type="ECO:0000259" key="7">
    <source>
        <dbReference type="Pfam" id="PF08340"/>
    </source>
</evidence>
<gene>
    <name evidence="8" type="ORF">DK847_07845</name>
</gene>
<evidence type="ECO:0000313" key="8">
    <source>
        <dbReference type="EMBL" id="PZF77231.1"/>
    </source>
</evidence>
<dbReference type="RefSeq" id="WP_111197531.1">
    <property type="nucleotide sequence ID" value="NZ_QKVK01000003.1"/>
</dbReference>
<dbReference type="InterPro" id="IPR013551">
    <property type="entry name" value="YicC-like_C"/>
</dbReference>
<keyword evidence="9" id="KW-1185">Reference proteome</keyword>
<dbReference type="InterPro" id="IPR013527">
    <property type="entry name" value="YicC-like_N"/>
</dbReference>
<sequence length="295" mass="32348">MPISSMTGFARASGERQGLFWQWEIKSVNGKALDVRLKMPPGFEALEVPVRAALASAFRRGNLQVSLSVSGQMGRETVRLNQDILDRLVAAGETLRDRIGGEPLRADVLLSIKGVVEVTTEPEEEAEIEARNAAMLASFHETLTSLAAARREEGDRLNAVISAQVLRIAELAEAAKYNPARTPEAIRARLAEQVARLMETGSTLDPDRLHQEAVLAATRADIQEELDRLASHVEAARVLLASNEAVGRKFDFLAQEFNREANTLCSKASDRSLTAIGLDLKTVIDQLREQVQNIE</sequence>
<proteinExistence type="inferred from homology"/>
<dbReference type="Pfam" id="PF03755">
    <property type="entry name" value="YicC-like_N"/>
    <property type="match status" value="1"/>
</dbReference>
<evidence type="ECO:0000259" key="6">
    <source>
        <dbReference type="Pfam" id="PF03755"/>
    </source>
</evidence>
<comment type="caution">
    <text evidence="8">The sequence shown here is derived from an EMBL/GenBank/DDBJ whole genome shotgun (WGS) entry which is preliminary data.</text>
</comment>
<keyword evidence="2" id="KW-0540">Nuclease</keyword>
<dbReference type="InterPro" id="IPR005229">
    <property type="entry name" value="YicC/YloC-like"/>
</dbReference>
<dbReference type="PANTHER" id="PTHR30636:SF3">
    <property type="entry name" value="UPF0701 PROTEIN YICC"/>
    <property type="match status" value="1"/>
</dbReference>